<evidence type="ECO:0000313" key="2">
    <source>
        <dbReference type="WBParaSite" id="ES5_v2.g20430.t1"/>
    </source>
</evidence>
<organism evidence="1 2">
    <name type="scientific">Panagrolaimus sp. ES5</name>
    <dbReference type="NCBI Taxonomy" id="591445"/>
    <lineage>
        <taxon>Eukaryota</taxon>
        <taxon>Metazoa</taxon>
        <taxon>Ecdysozoa</taxon>
        <taxon>Nematoda</taxon>
        <taxon>Chromadorea</taxon>
        <taxon>Rhabditida</taxon>
        <taxon>Tylenchina</taxon>
        <taxon>Panagrolaimomorpha</taxon>
        <taxon>Panagrolaimoidea</taxon>
        <taxon>Panagrolaimidae</taxon>
        <taxon>Panagrolaimus</taxon>
    </lineage>
</organism>
<proteinExistence type="predicted"/>
<protein>
    <submittedName>
        <fullName evidence="2">Tyrosine-protein phosphatase domain-containing protein</fullName>
    </submittedName>
</protein>
<reference evidence="2" key="1">
    <citation type="submission" date="2022-11" db="UniProtKB">
        <authorList>
            <consortium name="WormBaseParasite"/>
        </authorList>
    </citation>
    <scope>IDENTIFICATION</scope>
</reference>
<dbReference type="Proteomes" id="UP000887579">
    <property type="component" value="Unplaced"/>
</dbReference>
<accession>A0AC34FSU0</accession>
<evidence type="ECO:0000313" key="1">
    <source>
        <dbReference type="Proteomes" id="UP000887579"/>
    </source>
</evidence>
<sequence length="154" mass="17858">MKNEEALRCERWTRFKGDKKVNRYSNISCNDSNLVGIKGVPFFNGNYIKNGEGQKLFIATQAPLNETVEAFWKVVLQEKISVVVMLCSLFEPDLKERKHGLKQKCAIYYPTDMPLKFEQFYIVVTNIREELYADGWKAAKKGIVQPTTYPFNFT</sequence>
<dbReference type="WBParaSite" id="ES5_v2.g20430.t1">
    <property type="protein sequence ID" value="ES5_v2.g20430.t1"/>
    <property type="gene ID" value="ES5_v2.g20430"/>
</dbReference>
<name>A0AC34FSU0_9BILA</name>